<feature type="region of interest" description="Disordered" evidence="1">
    <location>
        <begin position="61"/>
        <end position="98"/>
    </location>
</feature>
<feature type="compositionally biased region" description="Basic residues" evidence="1">
    <location>
        <begin position="13"/>
        <end position="33"/>
    </location>
</feature>
<dbReference type="RefSeq" id="WP_353890197.1">
    <property type="nucleotide sequence ID" value="NZ_JBHSTT010000024.1"/>
</dbReference>
<accession>A0ABW1WMS0</accession>
<reference evidence="3" key="1">
    <citation type="journal article" date="2019" name="Int. J. Syst. Evol. Microbiol.">
        <title>The Global Catalogue of Microorganisms (GCM) 10K type strain sequencing project: providing services to taxonomists for standard genome sequencing and annotation.</title>
        <authorList>
            <consortium name="The Broad Institute Genomics Platform"/>
            <consortium name="The Broad Institute Genome Sequencing Center for Infectious Disease"/>
            <person name="Wu L."/>
            <person name="Ma J."/>
        </authorList>
    </citation>
    <scope>NUCLEOTIDE SEQUENCE [LARGE SCALE GENOMIC DNA]</scope>
    <source>
        <strain evidence="3">CCUG 36916</strain>
    </source>
</reference>
<gene>
    <name evidence="2" type="ORF">ACFQDP_06755</name>
</gene>
<evidence type="ECO:0000313" key="3">
    <source>
        <dbReference type="Proteomes" id="UP001596237"/>
    </source>
</evidence>
<dbReference type="EMBL" id="JBHSTT010000024">
    <property type="protein sequence ID" value="MFC6389039.1"/>
    <property type="molecule type" value="Genomic_DNA"/>
</dbReference>
<feature type="compositionally biased region" description="Basic and acidic residues" evidence="1">
    <location>
        <begin position="1"/>
        <end position="12"/>
    </location>
</feature>
<comment type="caution">
    <text evidence="2">The sequence shown here is derived from an EMBL/GenBank/DDBJ whole genome shotgun (WGS) entry which is preliminary data.</text>
</comment>
<dbReference type="Proteomes" id="UP001596237">
    <property type="component" value="Unassembled WGS sequence"/>
</dbReference>
<organism evidence="2 3">
    <name type="scientific">Methylorubrum zatmanii</name>
    <dbReference type="NCBI Taxonomy" id="29429"/>
    <lineage>
        <taxon>Bacteria</taxon>
        <taxon>Pseudomonadati</taxon>
        <taxon>Pseudomonadota</taxon>
        <taxon>Alphaproteobacteria</taxon>
        <taxon>Hyphomicrobiales</taxon>
        <taxon>Methylobacteriaceae</taxon>
        <taxon>Methylorubrum</taxon>
    </lineage>
</organism>
<proteinExistence type="predicted"/>
<keyword evidence="3" id="KW-1185">Reference proteome</keyword>
<evidence type="ECO:0000256" key="1">
    <source>
        <dbReference type="SAM" id="MobiDB-lite"/>
    </source>
</evidence>
<evidence type="ECO:0000313" key="2">
    <source>
        <dbReference type="EMBL" id="MFC6389039.1"/>
    </source>
</evidence>
<name>A0ABW1WMS0_9HYPH</name>
<protein>
    <recommendedName>
        <fullName evidence="4">Transposase IS891/IS1136/IS1341 domain-containing protein</fullName>
    </recommendedName>
</protein>
<feature type="compositionally biased region" description="Basic and acidic residues" evidence="1">
    <location>
        <begin position="74"/>
        <end position="98"/>
    </location>
</feature>
<feature type="region of interest" description="Disordered" evidence="1">
    <location>
        <begin position="1"/>
        <end position="34"/>
    </location>
</feature>
<sequence length="98" mass="11406">MPESLGRIEARKWKAQKVVSRRKRGSNRRRRAQVRVARLQARQARIRRDFHHREALGVARRFGVGRGAGPQRPAEGRAERRHPERALASVRDDPELQD</sequence>
<evidence type="ECO:0008006" key="4">
    <source>
        <dbReference type="Google" id="ProtNLM"/>
    </source>
</evidence>